<evidence type="ECO:0000313" key="4">
    <source>
        <dbReference type="EMBL" id="CAI8877004.1"/>
    </source>
</evidence>
<evidence type="ECO:0000259" key="3">
    <source>
        <dbReference type="Pfam" id="PF04608"/>
    </source>
</evidence>
<name>A0AA35UFI2_METCP</name>
<dbReference type="RefSeq" id="WP_218800147.1">
    <property type="nucleotide sequence ID" value="NZ_CP079096.1"/>
</dbReference>
<comment type="function">
    <text evidence="1">Lipid phosphatase which dephosphorylates phosphatidylglycerophosphate (PGP) to phosphatidylglycerol (PG).</text>
</comment>
<keyword evidence="1" id="KW-0460">Magnesium</keyword>
<keyword evidence="1" id="KW-0479">Metal-binding</keyword>
<dbReference type="GO" id="GO:0008962">
    <property type="term" value="F:phosphatidylglycerophosphatase activity"/>
    <property type="evidence" value="ECO:0007669"/>
    <property type="project" value="UniProtKB-EC"/>
</dbReference>
<dbReference type="PANTHER" id="PTHR36305:SF1">
    <property type="entry name" value="PHOSPHATIDYLGLYCEROPHOSPHATASE A"/>
    <property type="match status" value="1"/>
</dbReference>
<accession>A0AA35UFI2</accession>
<organism evidence="4 5">
    <name type="scientific">Methylococcus capsulatus</name>
    <dbReference type="NCBI Taxonomy" id="414"/>
    <lineage>
        <taxon>Bacteria</taxon>
        <taxon>Pseudomonadati</taxon>
        <taxon>Pseudomonadota</taxon>
        <taxon>Gammaproteobacteria</taxon>
        <taxon>Methylococcales</taxon>
        <taxon>Methylococcaceae</taxon>
        <taxon>Methylococcus</taxon>
    </lineage>
</organism>
<comment type="pathway">
    <text evidence="1">Phospholipid metabolism; phosphatidylglycerol biosynthesis; phosphatidylglycerol from CDP-diacylglycerol: step 2/2.</text>
</comment>
<keyword evidence="1" id="KW-0442">Lipid degradation</keyword>
<feature type="domain" description="YutG/PgpA" evidence="3">
    <location>
        <begin position="19"/>
        <end position="156"/>
    </location>
</feature>
<comment type="catalytic activity">
    <reaction evidence="1">
        <text>a 1,2-diacyl-sn-glycero-3-phospho-(1'-sn-glycero-3'-phosphate) + H2O = a 1,2-diacyl-sn-glycero-3-phospho-(1'-sn-glycerol) + phosphate</text>
        <dbReference type="Rhea" id="RHEA:33751"/>
        <dbReference type="ChEBI" id="CHEBI:15377"/>
        <dbReference type="ChEBI" id="CHEBI:43474"/>
        <dbReference type="ChEBI" id="CHEBI:60110"/>
        <dbReference type="ChEBI" id="CHEBI:64716"/>
        <dbReference type="EC" id="3.1.3.27"/>
    </reaction>
</comment>
<dbReference type="Pfam" id="PF04608">
    <property type="entry name" value="PgpA"/>
    <property type="match status" value="1"/>
</dbReference>
<gene>
    <name evidence="4" type="primary">pgpA</name>
    <name evidence="4" type="ORF">MCNOR_2986</name>
</gene>
<feature type="transmembrane region" description="Helical" evidence="2">
    <location>
        <begin position="143"/>
        <end position="166"/>
    </location>
</feature>
<proteinExistence type="predicted"/>
<comment type="cofactor">
    <cofactor evidence="1">
        <name>Mg(2+)</name>
        <dbReference type="ChEBI" id="CHEBI:18420"/>
    </cofactor>
</comment>
<keyword evidence="1" id="KW-1003">Cell membrane</keyword>
<dbReference type="InterPro" id="IPR026037">
    <property type="entry name" value="PgpA"/>
</dbReference>
<dbReference type="PIRSF" id="PIRSF006162">
    <property type="entry name" value="PgpA"/>
    <property type="match status" value="1"/>
</dbReference>
<dbReference type="EC" id="3.1.3.27" evidence="1"/>
<comment type="subcellular location">
    <subcellularLocation>
        <location evidence="1">Cell inner membrane</location>
        <topology evidence="1">Multi-pass membrane protein</topology>
    </subcellularLocation>
</comment>
<keyword evidence="1 4" id="KW-0378">Hydrolase</keyword>
<sequence length="167" mass="17833">MRRRRIGFRQAFHNPWTAIAVGFGAGLSPWAPGTLGTLVAIPPYLLLVGTGPVVYSAVVVVSLGLGVVACGRCGRALGEIDHPAIVWDEIVGFLVTMWGLPASWQNVLLGFILFRFFDIVKPWPIRAIDRGTAGGWGVMLDDVAAGLLSSVILHVLVSPSSVTGLFR</sequence>
<feature type="transmembrane region" description="Helical" evidence="2">
    <location>
        <begin position="44"/>
        <end position="69"/>
    </location>
</feature>
<evidence type="ECO:0000256" key="1">
    <source>
        <dbReference type="PIRNR" id="PIRNR006162"/>
    </source>
</evidence>
<keyword evidence="1" id="KW-0997">Cell inner membrane</keyword>
<feature type="transmembrane region" description="Helical" evidence="2">
    <location>
        <begin position="90"/>
        <end position="114"/>
    </location>
</feature>
<dbReference type="PANTHER" id="PTHR36305">
    <property type="entry name" value="PHOSPHATIDYLGLYCEROPHOSPHATASE A"/>
    <property type="match status" value="1"/>
</dbReference>
<dbReference type="EMBL" id="OX458332">
    <property type="protein sequence ID" value="CAI8877004.1"/>
    <property type="molecule type" value="Genomic_DNA"/>
</dbReference>
<dbReference type="AlphaFoldDB" id="A0AA35UFI2"/>
<dbReference type="InterPro" id="IPR007686">
    <property type="entry name" value="YutG/PgpA"/>
</dbReference>
<feature type="transmembrane region" description="Helical" evidence="2">
    <location>
        <begin position="12"/>
        <end position="32"/>
    </location>
</feature>
<evidence type="ECO:0000313" key="5">
    <source>
        <dbReference type="Proteomes" id="UP001158598"/>
    </source>
</evidence>
<keyword evidence="1" id="KW-0595">Phospholipid degradation</keyword>
<dbReference type="Proteomes" id="UP001158598">
    <property type="component" value="Chromosome"/>
</dbReference>
<dbReference type="CDD" id="cd06971">
    <property type="entry name" value="PgpA"/>
    <property type="match status" value="1"/>
</dbReference>
<dbReference type="GO" id="GO:0006629">
    <property type="term" value="P:lipid metabolic process"/>
    <property type="evidence" value="ECO:0007669"/>
    <property type="project" value="InterPro"/>
</dbReference>
<keyword evidence="2" id="KW-1133">Transmembrane helix</keyword>
<keyword evidence="1" id="KW-0443">Lipid metabolism</keyword>
<keyword evidence="1 2" id="KW-0812">Transmembrane</keyword>
<reference evidence="4" key="1">
    <citation type="submission" date="2023-03" db="EMBL/GenBank/DDBJ databases">
        <authorList>
            <person name="Pearce D."/>
        </authorList>
    </citation>
    <scope>NUCLEOTIDE SEQUENCE</scope>
    <source>
        <strain evidence="4">Mc</strain>
    </source>
</reference>
<keyword evidence="1 2" id="KW-0472">Membrane</keyword>
<protein>
    <recommendedName>
        <fullName evidence="1">Phosphatidylglycerophosphatase A</fullName>
        <ecNumber evidence="1">3.1.3.27</ecNumber>
    </recommendedName>
    <alternativeName>
        <fullName evidence="1">Phosphatidylglycerolphosphate phosphatase A</fullName>
    </alternativeName>
</protein>
<evidence type="ECO:0000256" key="2">
    <source>
        <dbReference type="SAM" id="Phobius"/>
    </source>
</evidence>
<keyword evidence="1" id="KW-1208">Phospholipid metabolism</keyword>